<accession>A0A6V7H421</accession>
<comment type="caution">
    <text evidence="1">The sequence shown here is derived from an EMBL/GenBank/DDBJ whole genome shotgun (WGS) entry which is preliminary data.</text>
</comment>
<feature type="non-terminal residue" evidence="1">
    <location>
        <position position="82"/>
    </location>
</feature>
<reference evidence="1" key="1">
    <citation type="submission" date="2020-07" db="EMBL/GenBank/DDBJ databases">
        <authorList>
            <person name="Nazaruddin N."/>
        </authorList>
    </citation>
    <scope>NUCLEOTIDE SEQUENCE</scope>
</reference>
<organism evidence="1 2">
    <name type="scientific">Heterotrigona itama</name>
    <dbReference type="NCBI Taxonomy" id="395501"/>
    <lineage>
        <taxon>Eukaryota</taxon>
        <taxon>Metazoa</taxon>
        <taxon>Ecdysozoa</taxon>
        <taxon>Arthropoda</taxon>
        <taxon>Hexapoda</taxon>
        <taxon>Insecta</taxon>
        <taxon>Pterygota</taxon>
        <taxon>Neoptera</taxon>
        <taxon>Endopterygota</taxon>
        <taxon>Hymenoptera</taxon>
        <taxon>Apocrita</taxon>
        <taxon>Aculeata</taxon>
        <taxon>Apoidea</taxon>
        <taxon>Anthophila</taxon>
        <taxon>Apidae</taxon>
        <taxon>Heterotrigona</taxon>
    </lineage>
</organism>
<dbReference type="Proteomes" id="UP000752696">
    <property type="component" value="Unassembled WGS sequence"/>
</dbReference>
<gene>
    <name evidence="1" type="ORF">MHI_LOCUS263676</name>
</gene>
<name>A0A6V7H421_9HYME</name>
<dbReference type="OrthoDB" id="10605108at2759"/>
<dbReference type="EMBL" id="CAJDYZ010005053">
    <property type="protein sequence ID" value="CAD1472164.1"/>
    <property type="molecule type" value="Genomic_DNA"/>
</dbReference>
<protein>
    <submittedName>
        <fullName evidence="1">Uncharacterized protein</fullName>
    </submittedName>
</protein>
<keyword evidence="2" id="KW-1185">Reference proteome</keyword>
<feature type="non-terminal residue" evidence="1">
    <location>
        <position position="1"/>
    </location>
</feature>
<sequence>CCFMFVSLIKNVQNDFSSSNRQSIIFLRINKENLIIEFGLKIEEEVRSLQKRIKYHCTVVNFIFALIRCSKSLVNVLRHFVQ</sequence>
<evidence type="ECO:0000313" key="2">
    <source>
        <dbReference type="Proteomes" id="UP000752696"/>
    </source>
</evidence>
<evidence type="ECO:0000313" key="1">
    <source>
        <dbReference type="EMBL" id="CAD1472164.1"/>
    </source>
</evidence>
<proteinExistence type="predicted"/>
<dbReference type="AlphaFoldDB" id="A0A6V7H421"/>